<feature type="domain" description="PAS" evidence="2">
    <location>
        <begin position="341"/>
        <end position="385"/>
    </location>
</feature>
<dbReference type="Proteomes" id="UP000029452">
    <property type="component" value="Unassembled WGS sequence"/>
</dbReference>
<feature type="domain" description="PAC" evidence="3">
    <location>
        <begin position="840"/>
        <end position="892"/>
    </location>
</feature>
<dbReference type="CDD" id="cd01949">
    <property type="entry name" value="GGDEF"/>
    <property type="match status" value="1"/>
</dbReference>
<dbReference type="InterPro" id="IPR052155">
    <property type="entry name" value="Biofilm_reg_signaling"/>
</dbReference>
<dbReference type="RefSeq" id="WP_036083574.1">
    <property type="nucleotide sequence ID" value="NZ_JPGK01000010.1"/>
</dbReference>
<evidence type="ECO:0000259" key="4">
    <source>
        <dbReference type="PROSITE" id="PS50883"/>
    </source>
</evidence>
<protein>
    <recommendedName>
        <fullName evidence="8">Diguanylate cyclase</fullName>
    </recommendedName>
</protein>
<evidence type="ECO:0000259" key="5">
    <source>
        <dbReference type="PROSITE" id="PS50887"/>
    </source>
</evidence>
<dbReference type="Pfam" id="PF00563">
    <property type="entry name" value="EAL"/>
    <property type="match status" value="1"/>
</dbReference>
<reference evidence="6 7" key="1">
    <citation type="submission" date="2014-06" db="EMBL/GenBank/DDBJ databases">
        <title>Draft genome sequence of iron oxidizing acidophile Leptospirillum ferriphilum DSM14647.</title>
        <authorList>
            <person name="Cardenas J.P."/>
            <person name="Lazcano M."/>
            <person name="Ossandon F.J."/>
            <person name="Corbett M."/>
            <person name="Holmes D.S."/>
            <person name="Watkin E."/>
        </authorList>
    </citation>
    <scope>NUCLEOTIDE SEQUENCE [LARGE SCALE GENOMIC DNA]</scope>
    <source>
        <strain evidence="6 7">DSM 14647</strain>
    </source>
</reference>
<feature type="transmembrane region" description="Helical" evidence="1">
    <location>
        <begin position="186"/>
        <end position="207"/>
    </location>
</feature>
<comment type="caution">
    <text evidence="6">The sequence shown here is derived from an EMBL/GenBank/DDBJ whole genome shotgun (WGS) entry which is preliminary data.</text>
</comment>
<dbReference type="InterPro" id="IPR029787">
    <property type="entry name" value="Nucleotide_cyclase"/>
</dbReference>
<dbReference type="InterPro" id="IPR000700">
    <property type="entry name" value="PAS-assoc_C"/>
</dbReference>
<dbReference type="SUPFAM" id="SSF141868">
    <property type="entry name" value="EAL domain-like"/>
    <property type="match status" value="1"/>
</dbReference>
<dbReference type="NCBIfam" id="TIGR00254">
    <property type="entry name" value="GGDEF"/>
    <property type="match status" value="1"/>
</dbReference>
<dbReference type="Pfam" id="PF00990">
    <property type="entry name" value="GGDEF"/>
    <property type="match status" value="1"/>
</dbReference>
<dbReference type="GO" id="GO:0003824">
    <property type="term" value="F:catalytic activity"/>
    <property type="evidence" value="ECO:0007669"/>
    <property type="project" value="UniProtKB-ARBA"/>
</dbReference>
<dbReference type="SMART" id="SM00086">
    <property type="entry name" value="PAC"/>
    <property type="match status" value="4"/>
</dbReference>
<evidence type="ECO:0000259" key="3">
    <source>
        <dbReference type="PROSITE" id="PS50113"/>
    </source>
</evidence>
<dbReference type="InterPro" id="IPR035965">
    <property type="entry name" value="PAS-like_dom_sf"/>
</dbReference>
<gene>
    <name evidence="6" type="ORF">LptCag_1340</name>
</gene>
<dbReference type="SUPFAM" id="SSF55785">
    <property type="entry name" value="PYP-like sensor domain (PAS domain)"/>
    <property type="match status" value="4"/>
</dbReference>
<dbReference type="SUPFAM" id="SSF55073">
    <property type="entry name" value="Nucleotide cyclase"/>
    <property type="match status" value="1"/>
</dbReference>
<evidence type="ECO:0000313" key="6">
    <source>
        <dbReference type="EMBL" id="KGA92963.1"/>
    </source>
</evidence>
<sequence length="1449" mass="162634">MNASHPDQKKNAPFFSRFPRVRSLTWQKNLVLFLILPVLFVSFLGGEKMFRDSSGVLRSLHDNNFITADLEGFLTIFSDLSGQASEDKSPLKTENMRLRGYLLHAQALLRDAQSRSRSLSIPERNQIDDLLQKTDQLLRSDLKLSAPRVRIDALEISRSTLPLLLELSRSTDKALQIAKTTSRKILLLQSGTFFLFLVLIVTLLVWLERYRRFLKKMAIGEALNVSVTGIAILPLSMDRFLYINKGFEDLSGFRSEELCQKTNPPFDPAFGRPDLPEAISTLLQGTKKYIGFSTILTNRQKKQIPVYVRLELTDFEEQRQIVATLDDRTEESRLRQDLEFSRNHLHTLVRHLGEGVMEIDPQGNVLSLNATGERLLGFRSEDLSGSAAHPLFVKAPSVFGDPGEESDFLHSRIRASLVSSEPVETESCFLKKRDGSLLACSLLFTPIYTSSGGNLKELVVIFRDIGPRRRLQKNLQKNEEKYRKMIQSSPDGILLVNPVSLLILEANPAFADMVGVHFTETLPGTPVDTFLPGGTIRFPDLRRTLRSGGASDAFISRLFHRDRCSIPVSVRAILFPYEEEEVLLLIVRDITLQTHSESVRRILHQLDQRILENRPIEGVFSALAEDLLQSFSLGIAALVRRNPDGDMTVLALSSALEDGSGEVERTLTALMNEEPSSSAARQCLAAGERQIFTPESYPEPYKTFFRRNHIEASVFFPVRLPGTRPQVAIGISAFSETALDSTLLSLMEDLSDKLAIAFLHESEQRQIRLQKIATEAVDTPLFIAGPGGTFEWANKAYLDSKGCSFEEIPDFPGYYFSRQTGRTFSLENPLWKTLRAGETYIQEYTSLRKGGESYPVEIRISPVFGEDRELLHMVCIEKNLSDRKQEEEELRKKAYFDPLTHLANRHLMEGELSRSIEVARRNNMSMAVLFLDLDGFKEVNDNHGHEFGDKLLVHVAGRLEKLIRHGDLVSRLGGDEFVVILNNIRNPAEVRAAAGRILAGIQAPYLIDGQTMIIGTSIGISVYPNEDKDPSSLLREADQAMYLAKNRGKNNFVLYTPPSEEINDGQTGIPKESFPSLPERLFTLAPVRSLNSGEIAGFSLSTAQSERQTLYGEDAGRILPYEEKKRFFEHARNVWENIQHTYPGAFLKISLSAHQVMEADFFSVFSLVLGDLGPEERSRFFIGLHGNIPFPGTYGQDNSISRLTEEGFAIGTERVGDQGNTLFQLRYLPVRFLEVSGTLIRDMAHEANDLAVLGSIFLLGSSLDKKLIVPGVEDIETALILKRLGFDWCSGTVCGGEIPHGDPGKTALRDTGWKKFSEDFHSRWDPENISYLLGRKNHREEIEALSKTEELGEGPPLLSGHPSGRPCPFQFWLQQKSTSDLLGALNVSQWRELEEKFHHLTTGSEASLPDSTRPVKNRVESLKGVQAEMQRLQVLAENVLFGSVIPEKI</sequence>
<dbReference type="PROSITE" id="PS50883">
    <property type="entry name" value="EAL"/>
    <property type="match status" value="1"/>
</dbReference>
<accession>A0A094W682</accession>
<evidence type="ECO:0008006" key="8">
    <source>
        <dbReference type="Google" id="ProtNLM"/>
    </source>
</evidence>
<organism evidence="6 7">
    <name type="scientific">Leptospirillum ferriphilum</name>
    <dbReference type="NCBI Taxonomy" id="178606"/>
    <lineage>
        <taxon>Bacteria</taxon>
        <taxon>Pseudomonadati</taxon>
        <taxon>Nitrospirota</taxon>
        <taxon>Nitrospiria</taxon>
        <taxon>Nitrospirales</taxon>
        <taxon>Nitrospiraceae</taxon>
        <taxon>Leptospirillum</taxon>
    </lineage>
</organism>
<dbReference type="Gene3D" id="3.30.70.270">
    <property type="match status" value="1"/>
</dbReference>
<name>A0A094W682_9BACT</name>
<dbReference type="SMART" id="SM00052">
    <property type="entry name" value="EAL"/>
    <property type="match status" value="1"/>
</dbReference>
<feature type="domain" description="EAL" evidence="4">
    <location>
        <begin position="1034"/>
        <end position="1311"/>
    </location>
</feature>
<keyword evidence="1" id="KW-0812">Transmembrane</keyword>
<dbReference type="Pfam" id="PF13426">
    <property type="entry name" value="PAS_9"/>
    <property type="match status" value="1"/>
</dbReference>
<dbReference type="InterPro" id="IPR000014">
    <property type="entry name" value="PAS"/>
</dbReference>
<keyword evidence="1" id="KW-0472">Membrane</keyword>
<feature type="domain" description="PAS" evidence="2">
    <location>
        <begin position="478"/>
        <end position="522"/>
    </location>
</feature>
<dbReference type="SMART" id="SM00267">
    <property type="entry name" value="GGDEF"/>
    <property type="match status" value="1"/>
</dbReference>
<dbReference type="NCBIfam" id="TIGR00229">
    <property type="entry name" value="sensory_box"/>
    <property type="match status" value="2"/>
</dbReference>
<dbReference type="PROSITE" id="PS50112">
    <property type="entry name" value="PAS"/>
    <property type="match status" value="2"/>
</dbReference>
<dbReference type="CDD" id="cd00130">
    <property type="entry name" value="PAS"/>
    <property type="match status" value="2"/>
</dbReference>
<keyword evidence="1" id="KW-1133">Transmembrane helix</keyword>
<dbReference type="PROSITE" id="PS50887">
    <property type="entry name" value="GGDEF"/>
    <property type="match status" value="1"/>
</dbReference>
<dbReference type="InterPro" id="IPR001633">
    <property type="entry name" value="EAL_dom"/>
</dbReference>
<dbReference type="InterPro" id="IPR043128">
    <property type="entry name" value="Rev_trsase/Diguanyl_cyclase"/>
</dbReference>
<evidence type="ECO:0000256" key="1">
    <source>
        <dbReference type="SAM" id="Phobius"/>
    </source>
</evidence>
<proteinExistence type="predicted"/>
<dbReference type="Pfam" id="PF13188">
    <property type="entry name" value="PAS_8"/>
    <property type="match status" value="1"/>
</dbReference>
<evidence type="ECO:0000313" key="7">
    <source>
        <dbReference type="Proteomes" id="UP000029452"/>
    </source>
</evidence>
<dbReference type="InterPro" id="IPR035919">
    <property type="entry name" value="EAL_sf"/>
</dbReference>
<feature type="domain" description="GGDEF" evidence="5">
    <location>
        <begin position="924"/>
        <end position="1057"/>
    </location>
</feature>
<dbReference type="PANTHER" id="PTHR44757">
    <property type="entry name" value="DIGUANYLATE CYCLASE DGCP"/>
    <property type="match status" value="1"/>
</dbReference>
<dbReference type="PANTHER" id="PTHR44757:SF2">
    <property type="entry name" value="BIOFILM ARCHITECTURE MAINTENANCE PROTEIN MBAA"/>
    <property type="match status" value="1"/>
</dbReference>
<dbReference type="Pfam" id="PF08448">
    <property type="entry name" value="PAS_4"/>
    <property type="match status" value="1"/>
</dbReference>
<dbReference type="EMBL" id="JPGK01000010">
    <property type="protein sequence ID" value="KGA92963.1"/>
    <property type="molecule type" value="Genomic_DNA"/>
</dbReference>
<feature type="domain" description="PAC" evidence="3">
    <location>
        <begin position="423"/>
        <end position="477"/>
    </location>
</feature>
<dbReference type="Gene3D" id="3.20.20.450">
    <property type="entry name" value="EAL domain"/>
    <property type="match status" value="1"/>
</dbReference>
<dbReference type="InterPro" id="IPR013656">
    <property type="entry name" value="PAS_4"/>
</dbReference>
<dbReference type="PROSITE" id="PS50113">
    <property type="entry name" value="PAC"/>
    <property type="match status" value="2"/>
</dbReference>
<dbReference type="InterPro" id="IPR000160">
    <property type="entry name" value="GGDEF_dom"/>
</dbReference>
<dbReference type="SMART" id="SM00091">
    <property type="entry name" value="PAS"/>
    <property type="match status" value="4"/>
</dbReference>
<evidence type="ECO:0000259" key="2">
    <source>
        <dbReference type="PROSITE" id="PS50112"/>
    </source>
</evidence>
<dbReference type="Gene3D" id="3.30.450.20">
    <property type="entry name" value="PAS domain"/>
    <property type="match status" value="4"/>
</dbReference>
<dbReference type="FunFam" id="3.30.70.270:FF:000001">
    <property type="entry name" value="Diguanylate cyclase domain protein"/>
    <property type="match status" value="1"/>
</dbReference>
<dbReference type="PATRIC" id="fig|178606.4.peg.2369"/>
<dbReference type="InterPro" id="IPR001610">
    <property type="entry name" value="PAC"/>
</dbReference>